<gene>
    <name evidence="2" type="ORF">G7B40_031060</name>
</gene>
<organism evidence="2 3">
    <name type="scientific">Aetokthonos hydrillicola Thurmond2011</name>
    <dbReference type="NCBI Taxonomy" id="2712845"/>
    <lineage>
        <taxon>Bacteria</taxon>
        <taxon>Bacillati</taxon>
        <taxon>Cyanobacteriota</taxon>
        <taxon>Cyanophyceae</taxon>
        <taxon>Nostocales</taxon>
        <taxon>Hapalosiphonaceae</taxon>
        <taxon>Aetokthonos</taxon>
    </lineage>
</organism>
<name>A0AAP5IGQ9_9CYAN</name>
<keyword evidence="3" id="KW-1185">Reference proteome</keyword>
<dbReference type="RefSeq" id="WP_208346370.1">
    <property type="nucleotide sequence ID" value="NZ_CAWQFN010000144.1"/>
</dbReference>
<evidence type="ECO:0000259" key="1">
    <source>
        <dbReference type="Pfam" id="PF06967"/>
    </source>
</evidence>
<sequence length="80" mass="9020">MKPSISVTLITSFRLSFKIQIAQIICRVIPDSCPFEQTFIVGNKAIHIPPLCKLNPFYGALIQVKFKASTFLAEGHYHLK</sequence>
<evidence type="ECO:0000313" key="2">
    <source>
        <dbReference type="EMBL" id="MDR9898965.1"/>
    </source>
</evidence>
<comment type="caution">
    <text evidence="2">The sequence shown here is derived from an EMBL/GenBank/DDBJ whole genome shotgun (WGS) entry which is preliminary data.</text>
</comment>
<evidence type="ECO:0000313" key="3">
    <source>
        <dbReference type="Proteomes" id="UP000667802"/>
    </source>
</evidence>
<reference evidence="3" key="1">
    <citation type="journal article" date="2021" name="Science">
        <title>Hunting the eagle killer: A cyanobacterial neurotoxin causes vacuolar myelinopathy.</title>
        <authorList>
            <person name="Breinlinger S."/>
            <person name="Phillips T.J."/>
            <person name="Haram B.N."/>
            <person name="Mares J."/>
            <person name="Martinez Yerena J.A."/>
            <person name="Hrouzek P."/>
            <person name="Sobotka R."/>
            <person name="Henderson W.M."/>
            <person name="Schmieder P."/>
            <person name="Williams S.M."/>
            <person name="Lauderdale J.D."/>
            <person name="Wilde H.D."/>
            <person name="Gerrin W."/>
            <person name="Kust A."/>
            <person name="Washington J.W."/>
            <person name="Wagner C."/>
            <person name="Geier B."/>
            <person name="Liebeke M."/>
            <person name="Enke H."/>
            <person name="Niedermeyer T.H.J."/>
            <person name="Wilde S.B."/>
        </authorList>
    </citation>
    <scope>NUCLEOTIDE SEQUENCE [LARGE SCALE GENOMIC DNA]</scope>
    <source>
        <strain evidence="3">Thurmond2011</strain>
    </source>
</reference>
<proteinExistence type="predicted"/>
<dbReference type="InterPro" id="IPR009717">
    <property type="entry name" value="Mo-dep_Nase_C"/>
</dbReference>
<dbReference type="Pfam" id="PF06967">
    <property type="entry name" value="Mo-nitro_C"/>
    <property type="match status" value="1"/>
</dbReference>
<dbReference type="EMBL" id="JAALHA020000021">
    <property type="protein sequence ID" value="MDR9898965.1"/>
    <property type="molecule type" value="Genomic_DNA"/>
</dbReference>
<dbReference type="Proteomes" id="UP000667802">
    <property type="component" value="Unassembled WGS sequence"/>
</dbReference>
<feature type="domain" description="Mo-dependent nitrogenase C-terminal" evidence="1">
    <location>
        <begin position="20"/>
        <end position="74"/>
    </location>
</feature>
<accession>A0AAP5IGQ9</accession>
<protein>
    <submittedName>
        <fullName evidence="2">Mo-dependent nitrogenase C-terminal domain-containing protein</fullName>
    </submittedName>
</protein>
<dbReference type="AlphaFoldDB" id="A0AAP5IGQ9"/>